<dbReference type="Proteomes" id="UP000007947">
    <property type="component" value="Chromosome"/>
</dbReference>
<gene>
    <name evidence="2" type="ordered locus">MLP_15110</name>
</gene>
<dbReference type="AlphaFoldDB" id="F5XQM5"/>
<dbReference type="CDD" id="cd14791">
    <property type="entry name" value="GH36"/>
    <property type="match status" value="1"/>
</dbReference>
<protein>
    <recommendedName>
        <fullName evidence="4">Alpha-galactosidase</fullName>
    </recommendedName>
</protein>
<organism evidence="2 3">
    <name type="scientific">Microlunatus phosphovorus (strain ATCC 700054 / DSM 10555 / JCM 9379 / NBRC 101784 / NCIMB 13414 / VKM Ac-1990 / NM-1)</name>
    <dbReference type="NCBI Taxonomy" id="1032480"/>
    <lineage>
        <taxon>Bacteria</taxon>
        <taxon>Bacillati</taxon>
        <taxon>Actinomycetota</taxon>
        <taxon>Actinomycetes</taxon>
        <taxon>Propionibacteriales</taxon>
        <taxon>Propionibacteriaceae</taxon>
        <taxon>Microlunatus</taxon>
    </lineage>
</organism>
<accession>F5XQM5</accession>
<dbReference type="eggNOG" id="COG3345">
    <property type="taxonomic scope" value="Bacteria"/>
</dbReference>
<dbReference type="InterPro" id="IPR002252">
    <property type="entry name" value="Glyco_hydro_36"/>
</dbReference>
<dbReference type="EMBL" id="AP012204">
    <property type="protein sequence ID" value="BAK34525.1"/>
    <property type="molecule type" value="Genomic_DNA"/>
</dbReference>
<evidence type="ECO:0000313" key="3">
    <source>
        <dbReference type="Proteomes" id="UP000007947"/>
    </source>
</evidence>
<dbReference type="PRINTS" id="PR00743">
    <property type="entry name" value="GLHYDRLASE36"/>
</dbReference>
<dbReference type="RefSeq" id="WP_013862408.1">
    <property type="nucleotide sequence ID" value="NC_015635.1"/>
</dbReference>
<reference evidence="2 3" key="1">
    <citation type="submission" date="2011-05" db="EMBL/GenBank/DDBJ databases">
        <title>Whole genome sequence of Microlunatus phosphovorus NM-1.</title>
        <authorList>
            <person name="Hosoyama A."/>
            <person name="Sasaki K."/>
            <person name="Harada T."/>
            <person name="Igarashi R."/>
            <person name="Kawakoshi A."/>
            <person name="Sasagawa M."/>
            <person name="Fukada J."/>
            <person name="Nakamura S."/>
            <person name="Katano Y."/>
            <person name="Hanada S."/>
            <person name="Kamagata Y."/>
            <person name="Nakamura N."/>
            <person name="Yamazaki S."/>
            <person name="Fujita N."/>
        </authorList>
    </citation>
    <scope>NUCLEOTIDE SEQUENCE [LARGE SCALE GENOMIC DNA]</scope>
    <source>
        <strain evidence="3">ATCC 700054 / DSM 10555 / JCM 9379 / NBRC 101784 / NCIMB 13414 / VKM Ac-1990 / NM-1</strain>
    </source>
</reference>
<dbReference type="InterPro" id="IPR038417">
    <property type="entry name" value="Alpga-gal_N_sf"/>
</dbReference>
<dbReference type="InterPro" id="IPR013785">
    <property type="entry name" value="Aldolase_TIM"/>
</dbReference>
<dbReference type="STRING" id="1032480.MLP_15110"/>
<sequence length="709" mass="77728">MTASDVSSGYVEWAAGTCTLHFTTEDSRPVSVFRSGGSRDLELPLVELVLAGDSPARAKFVRTTAGQRLRYRDHRVGPSEDGAKLEIEQIDAESGLVVVSHLQSAPHLDAFRTWTTVVNPGPRTVVVQALSTFAGVPIAAADGDADLALYSGSGASLHENRWTRRQLWDDSDHEFTPASYVPGETVSGYEAVSTSSRSTQLNLPTGVLVNSLTGESVAWQLEHNGAWRWELDRLGEAPAGTAGLVLLGPEKRDHEWELPLEPGDQFRSVHASLAFSRDGFEGAIAILTRHRRWLRRVTAADQPPALIFNDYMTTLNGDPTTARLLPLIAAAGRAGAEYFCIDAGWYDDDNVTRVATLDSPPVWWDTVGEWLPSAHRFPNGGIERVMTAIKAAGMQPGLWLEPEVVGINSPTASRLPDEAFLRLGGQRVVDNGRYFLDLRSPVARAYLDATFDRLIRGLRVQYFKLDFNVQPGPGTDVDAPSVGAGLLAHHRAYLAWFTALRSRHPSVLFENCSGGAMRADFGMLEHFDLQSTSDNENYREYPAIAAGAPVQLLPEQAGNWAYPQAWMDDESIAYTMVTGLSGRLYLSGFLDRMSAPQFGLVADAVALFKRIRGSTARSVPRWPAGLPAWDAIHLALQLNSPEHRYLFVWHRGGATDTFELDLGREPGSVDLIERYPLRLRPWSLQTAPGGVARATPGQPGPSARVYEIR</sequence>
<dbReference type="SUPFAM" id="SSF51445">
    <property type="entry name" value="(Trans)glycosidases"/>
    <property type="match status" value="1"/>
</dbReference>
<dbReference type="InterPro" id="IPR017853">
    <property type="entry name" value="GH"/>
</dbReference>
<dbReference type="KEGG" id="mph:MLP_15110"/>
<feature type="region of interest" description="Disordered" evidence="1">
    <location>
        <begin position="689"/>
        <end position="709"/>
    </location>
</feature>
<dbReference type="OrthoDB" id="9758822at2"/>
<keyword evidence="3" id="KW-1185">Reference proteome</keyword>
<dbReference type="HOGENOM" id="CLU_018331_0_0_11"/>
<name>F5XQM5_MICPN</name>
<evidence type="ECO:0008006" key="4">
    <source>
        <dbReference type="Google" id="ProtNLM"/>
    </source>
</evidence>
<dbReference type="GO" id="GO:0016052">
    <property type="term" value="P:carbohydrate catabolic process"/>
    <property type="evidence" value="ECO:0007669"/>
    <property type="project" value="InterPro"/>
</dbReference>
<proteinExistence type="predicted"/>
<dbReference type="GO" id="GO:0004557">
    <property type="term" value="F:alpha-galactosidase activity"/>
    <property type="evidence" value="ECO:0007669"/>
    <property type="project" value="InterPro"/>
</dbReference>
<evidence type="ECO:0000256" key="1">
    <source>
        <dbReference type="SAM" id="MobiDB-lite"/>
    </source>
</evidence>
<dbReference type="Pfam" id="PF02065">
    <property type="entry name" value="Melibiase"/>
    <property type="match status" value="1"/>
</dbReference>
<dbReference type="Gene3D" id="3.20.20.70">
    <property type="entry name" value="Aldolase class I"/>
    <property type="match status" value="1"/>
</dbReference>
<evidence type="ECO:0000313" key="2">
    <source>
        <dbReference type="EMBL" id="BAK34525.1"/>
    </source>
</evidence>
<dbReference type="Gene3D" id="2.70.98.60">
    <property type="entry name" value="alpha-galactosidase from lactobacil brevis"/>
    <property type="match status" value="1"/>
</dbReference>